<dbReference type="CDD" id="cd00306">
    <property type="entry name" value="Peptidases_S8_S53"/>
    <property type="match status" value="1"/>
</dbReference>
<feature type="compositionally biased region" description="Basic and acidic residues" evidence="1">
    <location>
        <begin position="56"/>
        <end position="66"/>
    </location>
</feature>
<evidence type="ECO:0000259" key="2">
    <source>
        <dbReference type="Pfam" id="PF00082"/>
    </source>
</evidence>
<name>A0A0C1ZU80_9BACT</name>
<dbReference type="Proteomes" id="UP000031599">
    <property type="component" value="Unassembled WGS sequence"/>
</dbReference>
<dbReference type="AlphaFoldDB" id="A0A0C1ZU80"/>
<dbReference type="Pfam" id="PF00082">
    <property type="entry name" value="Peptidase_S8"/>
    <property type="match status" value="1"/>
</dbReference>
<dbReference type="SUPFAM" id="SSF52743">
    <property type="entry name" value="Subtilisin-like"/>
    <property type="match status" value="1"/>
</dbReference>
<dbReference type="Gene3D" id="3.40.50.200">
    <property type="entry name" value="Peptidase S8/S53 domain"/>
    <property type="match status" value="1"/>
</dbReference>
<evidence type="ECO:0000313" key="3">
    <source>
        <dbReference type="EMBL" id="KIG14618.1"/>
    </source>
</evidence>
<sequence length="701" mass="72739">MGSELFGPALALRGRVFNMKFNYYGVAVALSLFGCALPDDDIDAELAVVGQPGNHGSDHASAHDIDGSGAEQIPASGPPPPLLGQPAVTCPGARLIGVLMGPNEGCDLGGTLPPNWDGYRMFEEASPGVKGLTAPVPSELARYCVFERESPPMSPDDYIGMFQAIDLAPTMALTEVAVDCMGEFAQADLNDAAVVGAMELAFDKNVDRVVDLLGTSWARKEIDVTLLDTVSQSAVNPANEHAWQLGALIERIACPVFDPGCSDGIGYVLAMPRETWVDAPDWIDGGHHGTQGDIALAIYQAVGEWRARLSNPGAAKRLVLNLSLGWERDAPDVFNEGRGATMALLSALEYARCQGALVFTAAGNNPDPSCPELHTGPLAPAEFEKYPALDSFMCASKGFGGGGSGLPIHGGVSTYRPLVYAVGGVDGFDEPLINSREDGQPRLVATGANGVAASSSYKALTGTSVASAVASATAALIWSYDRNLTPDDVAALLYDTGWATGPTADFALSGVPAVRRLSVCAALDQACASHSPAWCPHLGCSAQAPDADGGLGPFSAEVDTVLASATIDAFAGSSGAAPVCSPSNWSNLADPQPEVPVCPYCNIDVPPAAASTDPDDVLSMSIHPDYASYTILDLTMTLYDSTRTETTYSFDSAVIASLNNGGTGVTTVTFDVPDTIAASLEFELLSPTGVVSTQLNGIVVN</sequence>
<accession>A0A0C1ZU80</accession>
<feature type="domain" description="Peptidase S8/S53" evidence="2">
    <location>
        <begin position="285"/>
        <end position="497"/>
    </location>
</feature>
<dbReference type="InterPro" id="IPR036852">
    <property type="entry name" value="Peptidase_S8/S53_dom_sf"/>
</dbReference>
<dbReference type="EMBL" id="JMCC02000069">
    <property type="protein sequence ID" value="KIG14618.1"/>
    <property type="molecule type" value="Genomic_DNA"/>
</dbReference>
<organism evidence="3 4">
    <name type="scientific">Enhygromyxa salina</name>
    <dbReference type="NCBI Taxonomy" id="215803"/>
    <lineage>
        <taxon>Bacteria</taxon>
        <taxon>Pseudomonadati</taxon>
        <taxon>Myxococcota</taxon>
        <taxon>Polyangia</taxon>
        <taxon>Nannocystales</taxon>
        <taxon>Nannocystaceae</taxon>
        <taxon>Enhygromyxa</taxon>
    </lineage>
</organism>
<dbReference type="GO" id="GO:0006508">
    <property type="term" value="P:proteolysis"/>
    <property type="evidence" value="ECO:0007669"/>
    <property type="project" value="InterPro"/>
</dbReference>
<reference evidence="3 4" key="1">
    <citation type="submission" date="2014-12" db="EMBL/GenBank/DDBJ databases">
        <title>Genome assembly of Enhygromyxa salina DSM 15201.</title>
        <authorList>
            <person name="Sharma G."/>
            <person name="Subramanian S."/>
        </authorList>
    </citation>
    <scope>NUCLEOTIDE SEQUENCE [LARGE SCALE GENOMIC DNA]</scope>
    <source>
        <strain evidence="3 4">DSM 15201</strain>
    </source>
</reference>
<comment type="caution">
    <text evidence="3">The sequence shown here is derived from an EMBL/GenBank/DDBJ whole genome shotgun (WGS) entry which is preliminary data.</text>
</comment>
<proteinExistence type="predicted"/>
<dbReference type="GO" id="GO:0004252">
    <property type="term" value="F:serine-type endopeptidase activity"/>
    <property type="evidence" value="ECO:0007669"/>
    <property type="project" value="InterPro"/>
</dbReference>
<evidence type="ECO:0000313" key="4">
    <source>
        <dbReference type="Proteomes" id="UP000031599"/>
    </source>
</evidence>
<dbReference type="InterPro" id="IPR000209">
    <property type="entry name" value="Peptidase_S8/S53_dom"/>
</dbReference>
<gene>
    <name evidence="3" type="ORF">DB30_06497</name>
</gene>
<feature type="region of interest" description="Disordered" evidence="1">
    <location>
        <begin position="49"/>
        <end position="84"/>
    </location>
</feature>
<evidence type="ECO:0000256" key="1">
    <source>
        <dbReference type="SAM" id="MobiDB-lite"/>
    </source>
</evidence>
<protein>
    <recommendedName>
        <fullName evidence="2">Peptidase S8/S53 domain-containing protein</fullName>
    </recommendedName>
</protein>